<keyword evidence="6" id="KW-1185">Reference proteome</keyword>
<dbReference type="Gene3D" id="2.40.50.180">
    <property type="entry name" value="CheA-289, Domain 4"/>
    <property type="match status" value="1"/>
</dbReference>
<dbReference type="Gene3D" id="2.30.30.40">
    <property type="entry name" value="SH3 Domains"/>
    <property type="match status" value="1"/>
</dbReference>
<gene>
    <name evidence="5" type="primary">cheW</name>
    <name evidence="5" type="ORF">COMA1_40178</name>
</gene>
<dbReference type="InterPro" id="IPR036061">
    <property type="entry name" value="CheW-like_dom_sf"/>
</dbReference>
<dbReference type="GO" id="GO:0007165">
    <property type="term" value="P:signal transduction"/>
    <property type="evidence" value="ECO:0007669"/>
    <property type="project" value="InterPro"/>
</dbReference>
<dbReference type="EMBL" id="CZQA01000010">
    <property type="protein sequence ID" value="CUS37649.1"/>
    <property type="molecule type" value="Genomic_DNA"/>
</dbReference>
<evidence type="ECO:0000259" key="4">
    <source>
        <dbReference type="PROSITE" id="PS50851"/>
    </source>
</evidence>
<proteinExistence type="predicted"/>
<dbReference type="STRING" id="1742972.COMA1_40178"/>
<dbReference type="CDD" id="cd00732">
    <property type="entry name" value="CheW"/>
    <property type="match status" value="1"/>
</dbReference>
<name>A0A0S4LJ82_9BACT</name>
<dbReference type="PANTHER" id="PTHR22617">
    <property type="entry name" value="CHEMOTAXIS SENSOR HISTIDINE KINASE-RELATED"/>
    <property type="match status" value="1"/>
</dbReference>
<sequence length="173" mass="18850">MAAAALETATKELHQQIGLTTDGSQFLTFNLGEELYGVDILRVQEIKGYTAVTKIPNTPSHIKGVLNLRGTIVPIIELRTKFNMQTIDYTAFTVIIVVVVRDKVMGLVVDAVSDVLNIDKKDIQPPPQFGAKVDVSFLNGIGKSNDKLVALLDMDRLLLDDEMQDGAKAPKAA</sequence>
<dbReference type="Proteomes" id="UP000199032">
    <property type="component" value="Unassembled WGS sequence"/>
</dbReference>
<evidence type="ECO:0000256" key="2">
    <source>
        <dbReference type="ARBA" id="ARBA00021483"/>
    </source>
</evidence>
<evidence type="ECO:0000313" key="6">
    <source>
        <dbReference type="Proteomes" id="UP000199032"/>
    </source>
</evidence>
<dbReference type="OrthoDB" id="9790406at2"/>
<comment type="subcellular location">
    <subcellularLocation>
        <location evidence="1">Cytoplasm</location>
    </subcellularLocation>
</comment>
<keyword evidence="3" id="KW-0963">Cytoplasm</keyword>
<feature type="domain" description="CheW-like" evidence="4">
    <location>
        <begin position="23"/>
        <end position="163"/>
    </location>
</feature>
<dbReference type="PROSITE" id="PS50851">
    <property type="entry name" value="CHEW"/>
    <property type="match status" value="1"/>
</dbReference>
<dbReference type="SUPFAM" id="SSF50341">
    <property type="entry name" value="CheW-like"/>
    <property type="match status" value="1"/>
</dbReference>
<evidence type="ECO:0000256" key="1">
    <source>
        <dbReference type="ARBA" id="ARBA00004496"/>
    </source>
</evidence>
<dbReference type="Pfam" id="PF01584">
    <property type="entry name" value="CheW"/>
    <property type="match status" value="1"/>
</dbReference>
<organism evidence="5 6">
    <name type="scientific">Candidatus Nitrospira nitrosa</name>
    <dbReference type="NCBI Taxonomy" id="1742972"/>
    <lineage>
        <taxon>Bacteria</taxon>
        <taxon>Pseudomonadati</taxon>
        <taxon>Nitrospirota</taxon>
        <taxon>Nitrospiria</taxon>
        <taxon>Nitrospirales</taxon>
        <taxon>Nitrospiraceae</taxon>
        <taxon>Nitrospira</taxon>
    </lineage>
</organism>
<evidence type="ECO:0000313" key="5">
    <source>
        <dbReference type="EMBL" id="CUS37649.1"/>
    </source>
</evidence>
<dbReference type="InterPro" id="IPR039315">
    <property type="entry name" value="CheW"/>
</dbReference>
<dbReference type="GO" id="GO:0006935">
    <property type="term" value="P:chemotaxis"/>
    <property type="evidence" value="ECO:0007669"/>
    <property type="project" value="InterPro"/>
</dbReference>
<dbReference type="SMART" id="SM00260">
    <property type="entry name" value="CheW"/>
    <property type="match status" value="1"/>
</dbReference>
<dbReference type="AlphaFoldDB" id="A0A0S4LJ82"/>
<dbReference type="PANTHER" id="PTHR22617:SF45">
    <property type="entry name" value="CHEMOTAXIS PROTEIN CHEW"/>
    <property type="match status" value="1"/>
</dbReference>
<dbReference type="InterPro" id="IPR002545">
    <property type="entry name" value="CheW-lke_dom"/>
</dbReference>
<evidence type="ECO:0000256" key="3">
    <source>
        <dbReference type="ARBA" id="ARBA00022490"/>
    </source>
</evidence>
<protein>
    <recommendedName>
        <fullName evidence="2">Chemotaxis protein CheW</fullName>
    </recommendedName>
</protein>
<reference evidence="5 6" key="1">
    <citation type="submission" date="2015-10" db="EMBL/GenBank/DDBJ databases">
        <authorList>
            <person name="Gilbert D.G."/>
        </authorList>
    </citation>
    <scope>NUCLEOTIDE SEQUENCE [LARGE SCALE GENOMIC DNA]</scope>
    <source>
        <strain evidence="5">COMA1</strain>
    </source>
</reference>
<dbReference type="GO" id="GO:0005829">
    <property type="term" value="C:cytosol"/>
    <property type="evidence" value="ECO:0007669"/>
    <property type="project" value="TreeGrafter"/>
</dbReference>
<accession>A0A0S4LJ82</accession>